<protein>
    <submittedName>
        <fullName evidence="4">Putative 3-dehydro-L-gulonate-6-phosphate decarboxylase</fullName>
    </submittedName>
</protein>
<dbReference type="NCBIfam" id="NF009832">
    <property type="entry name" value="PRK13306.1"/>
    <property type="match status" value="1"/>
</dbReference>
<evidence type="ECO:0000256" key="2">
    <source>
        <dbReference type="ARBA" id="ARBA00023277"/>
    </source>
</evidence>
<dbReference type="GeneID" id="66608835"/>
<gene>
    <name evidence="4" type="ordered locus">MPNE_0573</name>
</gene>
<dbReference type="InterPro" id="IPR011060">
    <property type="entry name" value="RibuloseP-bd_barrel"/>
</dbReference>
<evidence type="ECO:0000313" key="5">
    <source>
        <dbReference type="Proteomes" id="UP000007756"/>
    </source>
</evidence>
<dbReference type="GO" id="GO:0004590">
    <property type="term" value="F:orotidine-5'-phosphate decarboxylase activity"/>
    <property type="evidence" value="ECO:0007669"/>
    <property type="project" value="InterPro"/>
</dbReference>
<dbReference type="CDD" id="cd04726">
    <property type="entry name" value="KGPDC_HPS"/>
    <property type="match status" value="1"/>
</dbReference>
<keyword evidence="2" id="KW-0119">Carbohydrate metabolism</keyword>
<dbReference type="AlphaFoldDB" id="A0A0H3DL96"/>
<dbReference type="Gene3D" id="3.20.20.70">
    <property type="entry name" value="Aldolase class I"/>
    <property type="match status" value="1"/>
</dbReference>
<dbReference type="STRING" id="722438.F539_02770"/>
<dbReference type="Proteomes" id="UP000007756">
    <property type="component" value="Chromosome"/>
</dbReference>
<evidence type="ECO:0000256" key="1">
    <source>
        <dbReference type="ARBA" id="ARBA00023239"/>
    </source>
</evidence>
<dbReference type="EMBL" id="CP002077">
    <property type="protein sequence ID" value="ADK87155.1"/>
    <property type="molecule type" value="Genomic_DNA"/>
</dbReference>
<accession>A0A0H3DL96</accession>
<dbReference type="PATRIC" id="fig|722438.3.peg.547"/>
<dbReference type="RefSeq" id="WP_014325566.1">
    <property type="nucleotide sequence ID" value="NZ_CP010546.1"/>
</dbReference>
<dbReference type="GO" id="GO:0019854">
    <property type="term" value="P:L-ascorbic acid catabolic process"/>
    <property type="evidence" value="ECO:0007669"/>
    <property type="project" value="TreeGrafter"/>
</dbReference>
<dbReference type="FunFam" id="3.20.20.70:FF:000022">
    <property type="entry name" value="3-keto-L-gulonate-6-phosphate decarboxylase UlaD"/>
    <property type="match status" value="1"/>
</dbReference>
<dbReference type="GO" id="GO:0033982">
    <property type="term" value="F:3-dehydro-L-gulonate-6-phosphate decarboxylase activity"/>
    <property type="evidence" value="ECO:0007669"/>
    <property type="project" value="TreeGrafter"/>
</dbReference>
<dbReference type="KEGG" id="mpj:MPNE_0573"/>
<dbReference type="PANTHER" id="PTHR35039">
    <property type="entry name" value="3-KETO-L-GULONATE-6-PHOSPHATE DECARBOXYLASE SGBH-RELATED"/>
    <property type="match status" value="1"/>
</dbReference>
<dbReference type="SMART" id="SM00934">
    <property type="entry name" value="OMPdecase"/>
    <property type="match status" value="1"/>
</dbReference>
<reference evidence="4 5" key="1">
    <citation type="journal article" date="2010" name="Appl. Environ. Microbiol.">
        <title>Targeted chromosomal knockouts in Mycoplasma pneumoniae.</title>
        <authorList>
            <person name="Krishnakumar R."/>
            <person name="Assad-Garcia N."/>
            <person name="Benders G.A."/>
            <person name="Phan Q."/>
            <person name="Montague M.G."/>
            <person name="Glass J.I."/>
        </authorList>
    </citation>
    <scope>NUCLEOTIDE SEQUENCE [LARGE SCALE GENOMIC DNA]</scope>
    <source>
        <strain evidence="5">ATCC 15531 / DSM 22911 / NBRC 14401 / NCTC 10119 / FH</strain>
    </source>
</reference>
<dbReference type="HOGENOM" id="CLU_081825_0_0_14"/>
<dbReference type="InterPro" id="IPR013785">
    <property type="entry name" value="Aldolase_TIM"/>
</dbReference>
<dbReference type="PaxDb" id="722438-MPNE_0573"/>
<dbReference type="eggNOG" id="COG0269">
    <property type="taxonomic scope" value="Bacteria"/>
</dbReference>
<evidence type="ECO:0000259" key="3">
    <source>
        <dbReference type="SMART" id="SM00934"/>
    </source>
</evidence>
<feature type="domain" description="Orotidine 5'-phosphate decarboxylase" evidence="3">
    <location>
        <begin position="5"/>
        <end position="209"/>
    </location>
</feature>
<sequence>MALPLIQIALDNLSLASALNDLAKVGDAVDVIEVGTILLTAEGVNAVKEIAKRYPHKLIVADGKIADAGKVFSQMFFDAGAHFTTVICAAELPTVKDVVTVGNSYTPIKETQVEMTSNFTWEQVTQWKQVGVQQVVWHRSRDAQAAGVNWSDKDLQAVKRLADLGFKVTVTGGITLNDIQLFKDIPIYIFIAGRTIRDASDPLQTVQQFKDEFHKYWK</sequence>
<dbReference type="PANTHER" id="PTHR35039:SF3">
    <property type="entry name" value="3-KETO-L-GULONATE-6-PHOSPHATE DECARBOXYLASE SGBH-RELATED"/>
    <property type="match status" value="1"/>
</dbReference>
<dbReference type="SUPFAM" id="SSF51366">
    <property type="entry name" value="Ribulose-phoshate binding barrel"/>
    <property type="match status" value="1"/>
</dbReference>
<dbReference type="InterPro" id="IPR041710">
    <property type="entry name" value="HPS/KGPDC"/>
</dbReference>
<dbReference type="Pfam" id="PF00215">
    <property type="entry name" value="OMPdecase"/>
    <property type="match status" value="1"/>
</dbReference>
<evidence type="ECO:0000313" key="4">
    <source>
        <dbReference type="EMBL" id="ADK87155.1"/>
    </source>
</evidence>
<keyword evidence="1" id="KW-0456">Lyase</keyword>
<dbReference type="GO" id="GO:0006207">
    <property type="term" value="P:'de novo' pyrimidine nucleobase biosynthetic process"/>
    <property type="evidence" value="ECO:0007669"/>
    <property type="project" value="InterPro"/>
</dbReference>
<organism evidence="4 5">
    <name type="scientific">Mycoplasmoides pneumoniae (strain ATCC 15531 / DSM 23978 / CIP 103766 / NBRC 14401 / NCTC 10119 / FH)</name>
    <name type="common">Mycoplasma pneumoniae</name>
    <dbReference type="NCBI Taxonomy" id="722438"/>
    <lineage>
        <taxon>Bacteria</taxon>
        <taxon>Bacillati</taxon>
        <taxon>Mycoplasmatota</taxon>
        <taxon>Mycoplasmoidales</taxon>
        <taxon>Mycoplasmoidaceae</taxon>
        <taxon>Mycoplasmoides</taxon>
    </lineage>
</organism>
<proteinExistence type="predicted"/>
<dbReference type="InterPro" id="IPR001754">
    <property type="entry name" value="OMPdeCOase_dom"/>
</dbReference>
<name>A0A0H3DL96_MYCPB</name>